<comment type="subcellular location">
    <subcellularLocation>
        <location evidence="1">Cell membrane</location>
        <topology evidence="1">Peripheral membrane protein</topology>
    </subcellularLocation>
</comment>
<evidence type="ECO:0000256" key="2">
    <source>
        <dbReference type="ARBA" id="ARBA00010488"/>
    </source>
</evidence>
<evidence type="ECO:0000256" key="6">
    <source>
        <dbReference type="ARBA" id="ARBA00023136"/>
    </source>
</evidence>
<evidence type="ECO:0000313" key="7">
    <source>
        <dbReference type="EMBL" id="STY72097.1"/>
    </source>
</evidence>
<organism evidence="7 8">
    <name type="scientific">Megamonas hypermegale</name>
    <dbReference type="NCBI Taxonomy" id="158847"/>
    <lineage>
        <taxon>Bacteria</taxon>
        <taxon>Bacillati</taxon>
        <taxon>Bacillota</taxon>
        <taxon>Negativicutes</taxon>
        <taxon>Selenomonadales</taxon>
        <taxon>Selenomonadaceae</taxon>
        <taxon>Megamonas</taxon>
    </lineage>
</organism>
<evidence type="ECO:0000256" key="1">
    <source>
        <dbReference type="ARBA" id="ARBA00004202"/>
    </source>
</evidence>
<evidence type="ECO:0000256" key="4">
    <source>
        <dbReference type="ARBA" id="ARBA00022679"/>
    </source>
</evidence>
<dbReference type="Pfam" id="PF04464">
    <property type="entry name" value="Glyphos_transf"/>
    <property type="match status" value="1"/>
</dbReference>
<keyword evidence="6" id="KW-0472">Membrane</keyword>
<evidence type="ECO:0000313" key="8">
    <source>
        <dbReference type="Proteomes" id="UP000255234"/>
    </source>
</evidence>
<gene>
    <name evidence="7" type="primary">tagF</name>
    <name evidence="7" type="ORF">NCTC10571_02287</name>
</gene>
<keyword evidence="3" id="KW-1003">Cell membrane</keyword>
<evidence type="ECO:0000256" key="3">
    <source>
        <dbReference type="ARBA" id="ARBA00022475"/>
    </source>
</evidence>
<comment type="similarity">
    <text evidence="2">Belongs to the CDP-glycerol glycerophosphotransferase family.</text>
</comment>
<accession>A0A378NW17</accession>
<dbReference type="GO" id="GO:0047355">
    <property type="term" value="F:CDP-glycerol glycerophosphotransferase activity"/>
    <property type="evidence" value="ECO:0007669"/>
    <property type="project" value="UniProtKB-EC"/>
</dbReference>
<dbReference type="PANTHER" id="PTHR37316">
    <property type="entry name" value="TEICHOIC ACID GLYCEROL-PHOSPHATE PRIMASE"/>
    <property type="match status" value="1"/>
</dbReference>
<dbReference type="InterPro" id="IPR051612">
    <property type="entry name" value="Teichoic_Acid_Biosynth"/>
</dbReference>
<protein>
    <submittedName>
        <fullName evidence="7">CDP-glycerol:poly(Glycerophosphate) glycerophosphotransferase</fullName>
        <ecNumber evidence="7">2.7.8.12</ecNumber>
    </submittedName>
</protein>
<dbReference type="EC" id="2.7.8.12" evidence="7"/>
<reference evidence="7 8" key="1">
    <citation type="submission" date="2018-06" db="EMBL/GenBank/DDBJ databases">
        <authorList>
            <consortium name="Pathogen Informatics"/>
            <person name="Doyle S."/>
        </authorList>
    </citation>
    <scope>NUCLEOTIDE SEQUENCE [LARGE SCALE GENOMIC DNA]</scope>
    <source>
        <strain evidence="7 8">NCTC10571</strain>
    </source>
</reference>
<dbReference type="Gene3D" id="3.40.50.11820">
    <property type="match status" value="1"/>
</dbReference>
<keyword evidence="5" id="KW-0777">Teichoic acid biosynthesis</keyword>
<dbReference type="Gene3D" id="3.40.50.12580">
    <property type="match status" value="1"/>
</dbReference>
<dbReference type="EMBL" id="UGPP01000001">
    <property type="protein sequence ID" value="STY72097.1"/>
    <property type="molecule type" value="Genomic_DNA"/>
</dbReference>
<dbReference type="Proteomes" id="UP000255234">
    <property type="component" value="Unassembled WGS sequence"/>
</dbReference>
<keyword evidence="4 7" id="KW-0808">Transferase</keyword>
<dbReference type="SUPFAM" id="SSF53756">
    <property type="entry name" value="UDP-Glycosyltransferase/glycogen phosphorylase"/>
    <property type="match status" value="1"/>
</dbReference>
<sequence>MEFIKYIIIFILRYIISSLCIFPIDNRKIVFYPINGNYYCNLKYISEYIENNFNEKKIIWFLKDKKVFNNKKFFSYRKNSFSFFYHVMTARFIIFNDTFPKYFFKRKKQIYINTWHGGGAYKKIDSVYKNDLKYFRKKRMLEALNKIDYIIASSEGFKRAFAEDTGINVSKFLNIGMPRNDIFFSKEKIENISSKIYDIYNIDTRKKIVLYAPTFREHNLKDDLNIDRILETLNKRFNNQYIFMLRCHPHIMNKVLKKNKKSNNIIDVSLYPDMQELLCATDILITDYSSCMWDFSLMYKPCFIYANDLEEYKIERNFHTPIKDWPFPLSINNDELIKNIDNFDNDKYIKKVKEHHEKLGSYENGQASEKICILINCICSEES</sequence>
<dbReference type="AlphaFoldDB" id="A0A378NW17"/>
<dbReference type="PANTHER" id="PTHR37316:SF3">
    <property type="entry name" value="TEICHOIC ACID GLYCEROL-PHOSPHATE TRANSFERASE"/>
    <property type="match status" value="1"/>
</dbReference>
<name>A0A378NW17_9FIRM</name>
<dbReference type="GO" id="GO:0019350">
    <property type="term" value="P:teichoic acid biosynthetic process"/>
    <property type="evidence" value="ECO:0007669"/>
    <property type="project" value="UniProtKB-KW"/>
</dbReference>
<dbReference type="GO" id="GO:0005886">
    <property type="term" value="C:plasma membrane"/>
    <property type="evidence" value="ECO:0007669"/>
    <property type="project" value="UniProtKB-SubCell"/>
</dbReference>
<dbReference type="RefSeq" id="WP_115152174.1">
    <property type="nucleotide sequence ID" value="NZ_UGPP01000001.1"/>
</dbReference>
<evidence type="ECO:0000256" key="5">
    <source>
        <dbReference type="ARBA" id="ARBA00022944"/>
    </source>
</evidence>
<dbReference type="InterPro" id="IPR007554">
    <property type="entry name" value="Glycerophosphate_synth"/>
</dbReference>
<dbReference type="InterPro" id="IPR043149">
    <property type="entry name" value="TagF_N"/>
</dbReference>
<proteinExistence type="inferred from homology"/>
<dbReference type="InterPro" id="IPR043148">
    <property type="entry name" value="TagF_C"/>
</dbReference>